<organism evidence="4 5">
    <name type="scientific">Ornithinimicrobium ciconiae</name>
    <dbReference type="NCBI Taxonomy" id="2594265"/>
    <lineage>
        <taxon>Bacteria</taxon>
        <taxon>Bacillati</taxon>
        <taxon>Actinomycetota</taxon>
        <taxon>Actinomycetes</taxon>
        <taxon>Micrococcales</taxon>
        <taxon>Ornithinimicrobiaceae</taxon>
        <taxon>Ornithinimicrobium</taxon>
    </lineage>
</organism>
<feature type="domain" description="HTH cro/C1-type" evidence="3">
    <location>
        <begin position="13"/>
        <end position="67"/>
    </location>
</feature>
<dbReference type="KEGG" id="orz:FNH13_04175"/>
<proteinExistence type="predicted"/>
<dbReference type="SUPFAM" id="SSF47413">
    <property type="entry name" value="lambda repressor-like DNA-binding domains"/>
    <property type="match status" value="1"/>
</dbReference>
<dbReference type="SMART" id="SM00530">
    <property type="entry name" value="HTH_XRE"/>
    <property type="match status" value="1"/>
</dbReference>
<accession>A0A516G7Y2</accession>
<dbReference type="OrthoDB" id="4282897at2"/>
<feature type="region of interest" description="Disordered" evidence="2">
    <location>
        <begin position="117"/>
        <end position="140"/>
    </location>
</feature>
<keyword evidence="1" id="KW-0238">DNA-binding</keyword>
<dbReference type="EMBL" id="CP041616">
    <property type="protein sequence ID" value="QDO87633.1"/>
    <property type="molecule type" value="Genomic_DNA"/>
</dbReference>
<dbReference type="Proteomes" id="UP000315395">
    <property type="component" value="Chromosome"/>
</dbReference>
<dbReference type="InterPro" id="IPR001387">
    <property type="entry name" value="Cro/C1-type_HTH"/>
</dbReference>
<evidence type="ECO:0000259" key="3">
    <source>
        <dbReference type="PROSITE" id="PS50943"/>
    </source>
</evidence>
<dbReference type="Gene3D" id="1.10.260.40">
    <property type="entry name" value="lambda repressor-like DNA-binding domains"/>
    <property type="match status" value="1"/>
</dbReference>
<dbReference type="GO" id="GO:0003677">
    <property type="term" value="F:DNA binding"/>
    <property type="evidence" value="ECO:0007669"/>
    <property type="project" value="UniProtKB-KW"/>
</dbReference>
<dbReference type="AlphaFoldDB" id="A0A516G7Y2"/>
<protein>
    <submittedName>
        <fullName evidence="4">Helix-turn-helix transcriptional regulator</fullName>
    </submittedName>
</protein>
<dbReference type="InterPro" id="IPR050807">
    <property type="entry name" value="TransReg_Diox_bact_type"/>
</dbReference>
<evidence type="ECO:0000256" key="1">
    <source>
        <dbReference type="ARBA" id="ARBA00023125"/>
    </source>
</evidence>
<dbReference type="PANTHER" id="PTHR46797">
    <property type="entry name" value="HTH-TYPE TRANSCRIPTIONAL REGULATOR"/>
    <property type="match status" value="1"/>
</dbReference>
<reference evidence="4 5" key="1">
    <citation type="submission" date="2019-07" db="EMBL/GenBank/DDBJ databases">
        <title>complete genome sequencing of Ornithinimicrobium sp. H23M54.</title>
        <authorList>
            <person name="Bae J.-W."/>
            <person name="Lee S.-Y."/>
        </authorList>
    </citation>
    <scope>NUCLEOTIDE SEQUENCE [LARGE SCALE GENOMIC DNA]</scope>
    <source>
        <strain evidence="4 5">H23M54</strain>
    </source>
</reference>
<dbReference type="GO" id="GO:0005829">
    <property type="term" value="C:cytosol"/>
    <property type="evidence" value="ECO:0007669"/>
    <property type="project" value="TreeGrafter"/>
</dbReference>
<dbReference type="RefSeq" id="WP_143782310.1">
    <property type="nucleotide sequence ID" value="NZ_CP041616.1"/>
</dbReference>
<keyword evidence="5" id="KW-1185">Reference proteome</keyword>
<dbReference type="Pfam" id="PF13560">
    <property type="entry name" value="HTH_31"/>
    <property type="match status" value="1"/>
</dbReference>
<gene>
    <name evidence="4" type="ORF">FNH13_04175</name>
</gene>
<dbReference type="CDD" id="cd00093">
    <property type="entry name" value="HTH_XRE"/>
    <property type="match status" value="1"/>
</dbReference>
<name>A0A516G7Y2_9MICO</name>
<dbReference type="PANTHER" id="PTHR46797:SF1">
    <property type="entry name" value="METHYLPHOSPHONATE SYNTHASE"/>
    <property type="match status" value="1"/>
</dbReference>
<dbReference type="PROSITE" id="PS50943">
    <property type="entry name" value="HTH_CROC1"/>
    <property type="match status" value="1"/>
</dbReference>
<evidence type="ECO:0000313" key="5">
    <source>
        <dbReference type="Proteomes" id="UP000315395"/>
    </source>
</evidence>
<evidence type="ECO:0000256" key="2">
    <source>
        <dbReference type="SAM" id="MobiDB-lite"/>
    </source>
</evidence>
<dbReference type="GO" id="GO:0003700">
    <property type="term" value="F:DNA-binding transcription factor activity"/>
    <property type="evidence" value="ECO:0007669"/>
    <property type="project" value="TreeGrafter"/>
</dbReference>
<feature type="compositionally biased region" description="Acidic residues" evidence="2">
    <location>
        <begin position="118"/>
        <end position="129"/>
    </location>
</feature>
<sequence length="140" mass="15260">MSRLPVPDLGAYLREQREAAQMSVRQVAKAAGISNPYLSQIERGLRRPSAEILQQLAKGLRISAEQLYVRAGILDDRAAGPPVQQPYDVTVAILADERLNDRQRRALLDVYRSFVGDGADESDESDGADTSEQPAAPAQA</sequence>
<dbReference type="InterPro" id="IPR010982">
    <property type="entry name" value="Lambda_DNA-bd_dom_sf"/>
</dbReference>
<evidence type="ECO:0000313" key="4">
    <source>
        <dbReference type="EMBL" id="QDO87633.1"/>
    </source>
</evidence>